<keyword evidence="3" id="KW-1185">Reference proteome</keyword>
<evidence type="ECO:0000256" key="1">
    <source>
        <dbReference type="SAM" id="MobiDB-lite"/>
    </source>
</evidence>
<evidence type="ECO:0000313" key="2">
    <source>
        <dbReference type="EMBL" id="GGO52558.1"/>
    </source>
</evidence>
<dbReference type="Proteomes" id="UP000631535">
    <property type="component" value="Unassembled WGS sequence"/>
</dbReference>
<protein>
    <submittedName>
        <fullName evidence="2">Uncharacterized protein</fullName>
    </submittedName>
</protein>
<accession>A0ABQ2MLY7</accession>
<feature type="compositionally biased region" description="Basic and acidic residues" evidence="1">
    <location>
        <begin position="29"/>
        <end position="40"/>
    </location>
</feature>
<reference evidence="3" key="1">
    <citation type="journal article" date="2019" name="Int. J. Syst. Evol. Microbiol.">
        <title>The Global Catalogue of Microorganisms (GCM) 10K type strain sequencing project: providing services to taxonomists for standard genome sequencing and annotation.</title>
        <authorList>
            <consortium name="The Broad Institute Genomics Platform"/>
            <consortium name="The Broad Institute Genome Sequencing Center for Infectious Disease"/>
            <person name="Wu L."/>
            <person name="Ma J."/>
        </authorList>
    </citation>
    <scope>NUCLEOTIDE SEQUENCE [LARGE SCALE GENOMIC DNA]</scope>
    <source>
        <strain evidence="3">CGMCC 4.7178</strain>
    </source>
</reference>
<proteinExistence type="predicted"/>
<name>A0ABQ2MLY7_9ACTN</name>
<feature type="region of interest" description="Disordered" evidence="1">
    <location>
        <begin position="29"/>
        <end position="71"/>
    </location>
</feature>
<evidence type="ECO:0000313" key="3">
    <source>
        <dbReference type="Proteomes" id="UP000631535"/>
    </source>
</evidence>
<dbReference type="EMBL" id="BMMP01000011">
    <property type="protein sequence ID" value="GGO52558.1"/>
    <property type="molecule type" value="Genomic_DNA"/>
</dbReference>
<gene>
    <name evidence="2" type="ORF">GCM10012287_37170</name>
</gene>
<sequence>MTPSGDSPSGGRDAEATWRLPFGLTAVERRGAPDGRDHTRVAGRTRGRASESNGAGCGTRLASGRPPGHTARMFEQTPRDQFRFWFTFGTGPSGCRGGAA</sequence>
<comment type="caution">
    <text evidence="2">The sequence shown here is derived from an EMBL/GenBank/DDBJ whole genome shotgun (WGS) entry which is preliminary data.</text>
</comment>
<organism evidence="2 3">
    <name type="scientific">Streptomyces daqingensis</name>
    <dbReference type="NCBI Taxonomy" id="1472640"/>
    <lineage>
        <taxon>Bacteria</taxon>
        <taxon>Bacillati</taxon>
        <taxon>Actinomycetota</taxon>
        <taxon>Actinomycetes</taxon>
        <taxon>Kitasatosporales</taxon>
        <taxon>Streptomycetaceae</taxon>
        <taxon>Streptomyces</taxon>
    </lineage>
</organism>